<dbReference type="CDD" id="cd01999">
    <property type="entry name" value="ASS"/>
    <property type="match status" value="1"/>
</dbReference>
<evidence type="ECO:0000259" key="9">
    <source>
        <dbReference type="Pfam" id="PF20979"/>
    </source>
</evidence>
<dbReference type="InterPro" id="IPR023434">
    <property type="entry name" value="Arginosuc_synth_type_1_subfam"/>
</dbReference>
<sequence length="409" mass="45359">MKKKVLVAFSGGLDTSFCVKYLKEEKGYDVYTALVNTGGFSPSQLGEVEKKALALGAVSHCNIDITQEFYDKAIRYMIFGNVLRGNTYPISVSSERVFQAIAIIEYAKQIGVHAVAHGSTGAGNDQVRFDMIFQTLAPEIEVIALVRDLSLSRQQEIDYLKEHGAAASWEKSKYSINQGIWGTSVGGVETLHSEQTLPEEAYPSQLTETKVRTVYIDFEKGEPVGLDGQKMSPLQVITELEKIASAYAIGRDMHVGDTIIGIKGRVGFEAAAALVIIKAHHMLEKHTMTKWQAYWKQQIGDFYGMLMHEGQYLDPVMRNMEAFLEDSQRSVTGRVGVILRPYTFMVEGVQSPYDLMNSGYGEYGEMNKAFSGRDAEGFIKVLALPNKIYYHVNGLDKQGIAVKGSQGEK</sequence>
<evidence type="ECO:0000256" key="2">
    <source>
        <dbReference type="ARBA" id="ARBA00012286"/>
    </source>
</evidence>
<evidence type="ECO:0000256" key="3">
    <source>
        <dbReference type="ARBA" id="ARBA00022571"/>
    </source>
</evidence>
<keyword evidence="5" id="KW-0028">Amino-acid biosynthesis</keyword>
<dbReference type="InterPro" id="IPR014729">
    <property type="entry name" value="Rossmann-like_a/b/a_fold"/>
</dbReference>
<proteinExistence type="predicted"/>
<dbReference type="InterPro" id="IPR048267">
    <property type="entry name" value="Arginosuc_syn_N"/>
</dbReference>
<name>A0A9D1H9G3_9FLAO</name>
<feature type="domain" description="Arginosuccinate synthase-like N-terminal" evidence="8">
    <location>
        <begin position="4"/>
        <end position="164"/>
    </location>
</feature>
<dbReference type="InterPro" id="IPR001518">
    <property type="entry name" value="Arginosuc_synth"/>
</dbReference>
<protein>
    <recommendedName>
        <fullName evidence="2">argininosuccinate synthase</fullName>
        <ecNumber evidence="2">6.3.4.5</ecNumber>
    </recommendedName>
</protein>
<accession>A0A9D1H9G3</accession>
<organism evidence="10 11">
    <name type="scientific">Candidatus Merdimorpha stercoravium</name>
    <dbReference type="NCBI Taxonomy" id="2840863"/>
    <lineage>
        <taxon>Bacteria</taxon>
        <taxon>Pseudomonadati</taxon>
        <taxon>Bacteroidota</taxon>
        <taxon>Flavobacteriia</taxon>
        <taxon>Flavobacteriales</taxon>
        <taxon>Candidatus Merdimorpha</taxon>
    </lineage>
</organism>
<dbReference type="Gene3D" id="3.90.1260.10">
    <property type="entry name" value="Argininosuccinate synthetase, chain A, domain 2"/>
    <property type="match status" value="1"/>
</dbReference>
<dbReference type="GO" id="GO:0006526">
    <property type="term" value="P:L-arginine biosynthetic process"/>
    <property type="evidence" value="ECO:0007669"/>
    <property type="project" value="UniProtKB-KW"/>
</dbReference>
<dbReference type="PANTHER" id="PTHR11587">
    <property type="entry name" value="ARGININOSUCCINATE SYNTHASE"/>
    <property type="match status" value="1"/>
</dbReference>
<dbReference type="NCBIfam" id="TIGR00032">
    <property type="entry name" value="argG"/>
    <property type="match status" value="1"/>
</dbReference>
<reference evidence="10" key="2">
    <citation type="journal article" date="2021" name="PeerJ">
        <title>Extensive microbial diversity within the chicken gut microbiome revealed by metagenomics and culture.</title>
        <authorList>
            <person name="Gilroy R."/>
            <person name="Ravi A."/>
            <person name="Getino M."/>
            <person name="Pursley I."/>
            <person name="Horton D.L."/>
            <person name="Alikhan N.F."/>
            <person name="Baker D."/>
            <person name="Gharbi K."/>
            <person name="Hall N."/>
            <person name="Watson M."/>
            <person name="Adriaenssens E.M."/>
            <person name="Foster-Nyarko E."/>
            <person name="Jarju S."/>
            <person name="Secka A."/>
            <person name="Antonio M."/>
            <person name="Oren A."/>
            <person name="Chaudhuri R.R."/>
            <person name="La Ragione R."/>
            <person name="Hildebrand F."/>
            <person name="Pallen M.J."/>
        </authorList>
    </citation>
    <scope>NUCLEOTIDE SEQUENCE</scope>
    <source>
        <strain evidence="10">1383</strain>
    </source>
</reference>
<dbReference type="InterPro" id="IPR024074">
    <property type="entry name" value="AS_cat/multimer_dom_body"/>
</dbReference>
<dbReference type="GO" id="GO:0004055">
    <property type="term" value="F:argininosuccinate synthase activity"/>
    <property type="evidence" value="ECO:0007669"/>
    <property type="project" value="UniProtKB-EC"/>
</dbReference>
<reference evidence="10" key="1">
    <citation type="submission" date="2020-10" db="EMBL/GenBank/DDBJ databases">
        <authorList>
            <person name="Gilroy R."/>
        </authorList>
    </citation>
    <scope>NUCLEOTIDE SEQUENCE</scope>
    <source>
        <strain evidence="10">1383</strain>
    </source>
</reference>
<dbReference type="SUPFAM" id="SSF52402">
    <property type="entry name" value="Adenine nucleotide alpha hydrolases-like"/>
    <property type="match status" value="1"/>
</dbReference>
<evidence type="ECO:0000256" key="5">
    <source>
        <dbReference type="ARBA" id="ARBA00022605"/>
    </source>
</evidence>
<dbReference type="InterPro" id="IPR018223">
    <property type="entry name" value="Arginosuc_synth_CS"/>
</dbReference>
<dbReference type="InterPro" id="IPR048268">
    <property type="entry name" value="Arginosuc_syn_C"/>
</dbReference>
<dbReference type="SUPFAM" id="SSF69864">
    <property type="entry name" value="Argininosuccinate synthetase, C-terminal domain"/>
    <property type="match status" value="1"/>
</dbReference>
<dbReference type="Pfam" id="PF00764">
    <property type="entry name" value="Arginosuc_synth"/>
    <property type="match status" value="1"/>
</dbReference>
<keyword evidence="6" id="KW-0547">Nucleotide-binding</keyword>
<evidence type="ECO:0000313" key="11">
    <source>
        <dbReference type="Proteomes" id="UP000824161"/>
    </source>
</evidence>
<dbReference type="GO" id="GO:0000050">
    <property type="term" value="P:urea cycle"/>
    <property type="evidence" value="ECO:0007669"/>
    <property type="project" value="TreeGrafter"/>
</dbReference>
<evidence type="ECO:0000256" key="7">
    <source>
        <dbReference type="ARBA" id="ARBA00022840"/>
    </source>
</evidence>
<evidence type="ECO:0000313" key="10">
    <source>
        <dbReference type="EMBL" id="HIT97245.1"/>
    </source>
</evidence>
<evidence type="ECO:0000256" key="1">
    <source>
        <dbReference type="ARBA" id="ARBA00004967"/>
    </source>
</evidence>
<dbReference type="PANTHER" id="PTHR11587:SF2">
    <property type="entry name" value="ARGININOSUCCINATE SYNTHASE"/>
    <property type="match status" value="1"/>
</dbReference>
<dbReference type="GO" id="GO:0000053">
    <property type="term" value="P:argininosuccinate metabolic process"/>
    <property type="evidence" value="ECO:0007669"/>
    <property type="project" value="TreeGrafter"/>
</dbReference>
<dbReference type="PROSITE" id="PS00564">
    <property type="entry name" value="ARGININOSUCCIN_SYN_1"/>
    <property type="match status" value="1"/>
</dbReference>
<comment type="pathway">
    <text evidence="1">Amino-acid biosynthesis; L-arginine biosynthesis; L-arginine from L-ornithine and carbamoyl phosphate: step 2/3.</text>
</comment>
<dbReference type="EC" id="6.3.4.5" evidence="2"/>
<dbReference type="Proteomes" id="UP000824161">
    <property type="component" value="Unassembled WGS sequence"/>
</dbReference>
<dbReference type="EMBL" id="DVLY01000004">
    <property type="protein sequence ID" value="HIT97245.1"/>
    <property type="molecule type" value="Genomic_DNA"/>
</dbReference>
<dbReference type="FunFam" id="3.40.50.620:FF:000019">
    <property type="entry name" value="Argininosuccinate synthase"/>
    <property type="match status" value="1"/>
</dbReference>
<evidence type="ECO:0000256" key="6">
    <source>
        <dbReference type="ARBA" id="ARBA00022741"/>
    </source>
</evidence>
<keyword evidence="4 10" id="KW-0436">Ligase</keyword>
<dbReference type="Gene3D" id="3.40.50.620">
    <property type="entry name" value="HUPs"/>
    <property type="match status" value="1"/>
</dbReference>
<evidence type="ECO:0000256" key="4">
    <source>
        <dbReference type="ARBA" id="ARBA00022598"/>
    </source>
</evidence>
<dbReference type="Pfam" id="PF20979">
    <property type="entry name" value="Arginosuc_syn_C"/>
    <property type="match status" value="1"/>
</dbReference>
<keyword evidence="3" id="KW-0055">Arginine biosynthesis</keyword>
<keyword evidence="7" id="KW-0067">ATP-binding</keyword>
<dbReference type="GO" id="GO:0005524">
    <property type="term" value="F:ATP binding"/>
    <property type="evidence" value="ECO:0007669"/>
    <property type="project" value="UniProtKB-KW"/>
</dbReference>
<gene>
    <name evidence="10" type="primary">argG</name>
    <name evidence="10" type="ORF">IAC44_00230</name>
</gene>
<feature type="domain" description="Arginosuccinate synthase C-terminal" evidence="9">
    <location>
        <begin position="174"/>
        <end position="389"/>
    </location>
</feature>
<dbReference type="AlphaFoldDB" id="A0A9D1H9G3"/>
<evidence type="ECO:0000259" key="8">
    <source>
        <dbReference type="Pfam" id="PF00764"/>
    </source>
</evidence>
<dbReference type="GO" id="GO:0005737">
    <property type="term" value="C:cytoplasm"/>
    <property type="evidence" value="ECO:0007669"/>
    <property type="project" value="TreeGrafter"/>
</dbReference>
<comment type="caution">
    <text evidence="10">The sequence shown here is derived from an EMBL/GenBank/DDBJ whole genome shotgun (WGS) entry which is preliminary data.</text>
</comment>